<dbReference type="Pfam" id="PF02082">
    <property type="entry name" value="Rrf2"/>
    <property type="match status" value="1"/>
</dbReference>
<proteinExistence type="predicted"/>
<dbReference type="AlphaFoldDB" id="A0A5C5V3H7"/>
<evidence type="ECO:0000256" key="1">
    <source>
        <dbReference type="ARBA" id="ARBA00023125"/>
    </source>
</evidence>
<dbReference type="Gene3D" id="1.10.10.10">
    <property type="entry name" value="Winged helix-like DNA-binding domain superfamily/Winged helix DNA-binding domain"/>
    <property type="match status" value="1"/>
</dbReference>
<dbReference type="GO" id="GO:0003700">
    <property type="term" value="F:DNA-binding transcription factor activity"/>
    <property type="evidence" value="ECO:0007669"/>
    <property type="project" value="TreeGrafter"/>
</dbReference>
<dbReference type="SUPFAM" id="SSF46785">
    <property type="entry name" value="Winged helix' DNA-binding domain"/>
    <property type="match status" value="1"/>
</dbReference>
<keyword evidence="1" id="KW-0238">DNA-binding</keyword>
<dbReference type="GO" id="GO:0003677">
    <property type="term" value="F:DNA binding"/>
    <property type="evidence" value="ECO:0007669"/>
    <property type="project" value="UniProtKB-KW"/>
</dbReference>
<dbReference type="InterPro" id="IPR036388">
    <property type="entry name" value="WH-like_DNA-bd_sf"/>
</dbReference>
<dbReference type="RefSeq" id="WP_146567547.1">
    <property type="nucleotide sequence ID" value="NZ_SIHJ01000003.1"/>
</dbReference>
<dbReference type="EMBL" id="SIHJ01000003">
    <property type="protein sequence ID" value="TWT32302.1"/>
    <property type="molecule type" value="Genomic_DNA"/>
</dbReference>
<dbReference type="PANTHER" id="PTHR33221">
    <property type="entry name" value="WINGED HELIX-TURN-HELIX TRANSCRIPTIONAL REGULATOR, RRF2 FAMILY"/>
    <property type="match status" value="1"/>
</dbReference>
<dbReference type="OrthoDB" id="9808360at2"/>
<reference evidence="2 3" key="1">
    <citation type="submission" date="2019-02" db="EMBL/GenBank/DDBJ databases">
        <title>Deep-cultivation of Planctomycetes and their phenomic and genomic characterization uncovers novel biology.</title>
        <authorList>
            <person name="Wiegand S."/>
            <person name="Jogler M."/>
            <person name="Boedeker C."/>
            <person name="Pinto D."/>
            <person name="Vollmers J."/>
            <person name="Rivas-Marin E."/>
            <person name="Kohn T."/>
            <person name="Peeters S.H."/>
            <person name="Heuer A."/>
            <person name="Rast P."/>
            <person name="Oberbeckmann S."/>
            <person name="Bunk B."/>
            <person name="Jeske O."/>
            <person name="Meyerdierks A."/>
            <person name="Storesund J.E."/>
            <person name="Kallscheuer N."/>
            <person name="Luecker S."/>
            <person name="Lage O.M."/>
            <person name="Pohl T."/>
            <person name="Merkel B.J."/>
            <person name="Hornburger P."/>
            <person name="Mueller R.-W."/>
            <person name="Bruemmer F."/>
            <person name="Labrenz M."/>
            <person name="Spormann A.M."/>
            <person name="Op Den Camp H."/>
            <person name="Overmann J."/>
            <person name="Amann R."/>
            <person name="Jetten M.S.M."/>
            <person name="Mascher T."/>
            <person name="Medema M.H."/>
            <person name="Devos D.P."/>
            <person name="Kaster A.-K."/>
            <person name="Ovreas L."/>
            <person name="Rohde M."/>
            <person name="Galperin M.Y."/>
            <person name="Jogler C."/>
        </authorList>
    </citation>
    <scope>NUCLEOTIDE SEQUENCE [LARGE SCALE GENOMIC DNA]</scope>
    <source>
        <strain evidence="2 3">KOR34</strain>
    </source>
</reference>
<keyword evidence="3" id="KW-1185">Reference proteome</keyword>
<sequence>MKLNAKTEYALLALVQLAEGYALGQPASMRALAEQQPIPDGFLVQILQELRRAGLVTSTRGACGGYRLSRAPGEISLCDVLCAMDGDDPLRSNLANPTPLAQVLVDELDDARCRWQDQLREVTLEDLAGRAAELGSPMWYI</sequence>
<organism evidence="2 3">
    <name type="scientific">Posidoniimonas corsicana</name>
    <dbReference type="NCBI Taxonomy" id="1938618"/>
    <lineage>
        <taxon>Bacteria</taxon>
        <taxon>Pseudomonadati</taxon>
        <taxon>Planctomycetota</taxon>
        <taxon>Planctomycetia</taxon>
        <taxon>Pirellulales</taxon>
        <taxon>Lacipirellulaceae</taxon>
        <taxon>Posidoniimonas</taxon>
    </lineage>
</organism>
<evidence type="ECO:0000313" key="2">
    <source>
        <dbReference type="EMBL" id="TWT32302.1"/>
    </source>
</evidence>
<dbReference type="Proteomes" id="UP000316714">
    <property type="component" value="Unassembled WGS sequence"/>
</dbReference>
<gene>
    <name evidence="2" type="primary">cymR_2</name>
    <name evidence="2" type="ORF">KOR34_40640</name>
</gene>
<dbReference type="GO" id="GO:0005829">
    <property type="term" value="C:cytosol"/>
    <property type="evidence" value="ECO:0007669"/>
    <property type="project" value="TreeGrafter"/>
</dbReference>
<name>A0A5C5V3H7_9BACT</name>
<dbReference type="NCBIfam" id="TIGR00738">
    <property type="entry name" value="rrf2_super"/>
    <property type="match status" value="1"/>
</dbReference>
<dbReference type="InterPro" id="IPR036390">
    <property type="entry name" value="WH_DNA-bd_sf"/>
</dbReference>
<protein>
    <submittedName>
        <fullName evidence="2">HTH-type transcriptional regulator CymR</fullName>
    </submittedName>
</protein>
<evidence type="ECO:0000313" key="3">
    <source>
        <dbReference type="Proteomes" id="UP000316714"/>
    </source>
</evidence>
<dbReference type="PANTHER" id="PTHR33221:SF5">
    <property type="entry name" value="HTH-TYPE TRANSCRIPTIONAL REGULATOR ISCR"/>
    <property type="match status" value="1"/>
</dbReference>
<accession>A0A5C5V3H7</accession>
<comment type="caution">
    <text evidence="2">The sequence shown here is derived from an EMBL/GenBank/DDBJ whole genome shotgun (WGS) entry which is preliminary data.</text>
</comment>
<dbReference type="PROSITE" id="PS51197">
    <property type="entry name" value="HTH_RRF2_2"/>
    <property type="match status" value="1"/>
</dbReference>
<dbReference type="InterPro" id="IPR030489">
    <property type="entry name" value="TR_Rrf2-type_CS"/>
</dbReference>
<dbReference type="PROSITE" id="PS01332">
    <property type="entry name" value="HTH_RRF2_1"/>
    <property type="match status" value="1"/>
</dbReference>
<dbReference type="InterPro" id="IPR000944">
    <property type="entry name" value="Tscrpt_reg_Rrf2"/>
</dbReference>